<organism evidence="2 3">
    <name type="scientific">Lentzea tibetensis</name>
    <dbReference type="NCBI Taxonomy" id="2591470"/>
    <lineage>
        <taxon>Bacteria</taxon>
        <taxon>Bacillati</taxon>
        <taxon>Actinomycetota</taxon>
        <taxon>Actinomycetes</taxon>
        <taxon>Pseudonocardiales</taxon>
        <taxon>Pseudonocardiaceae</taxon>
        <taxon>Lentzea</taxon>
    </lineage>
</organism>
<accession>A0A563EQ01</accession>
<evidence type="ECO:0000313" key="2">
    <source>
        <dbReference type="EMBL" id="TWP49484.1"/>
    </source>
</evidence>
<dbReference type="EMBL" id="VOBR01000015">
    <property type="protein sequence ID" value="TWP49484.1"/>
    <property type="molecule type" value="Genomic_DNA"/>
</dbReference>
<dbReference type="Proteomes" id="UP000316639">
    <property type="component" value="Unassembled WGS sequence"/>
</dbReference>
<evidence type="ECO:0000256" key="1">
    <source>
        <dbReference type="SAM" id="MobiDB-lite"/>
    </source>
</evidence>
<name>A0A563EQ01_9PSEU</name>
<proteinExistence type="predicted"/>
<feature type="compositionally biased region" description="Basic residues" evidence="1">
    <location>
        <begin position="97"/>
        <end position="109"/>
    </location>
</feature>
<protein>
    <submittedName>
        <fullName evidence="2">Uncharacterized protein</fullName>
    </submittedName>
</protein>
<keyword evidence="3" id="KW-1185">Reference proteome</keyword>
<dbReference type="AlphaFoldDB" id="A0A563EQ01"/>
<feature type="region of interest" description="Disordered" evidence="1">
    <location>
        <begin position="81"/>
        <end position="122"/>
    </location>
</feature>
<comment type="caution">
    <text evidence="2">The sequence shown here is derived from an EMBL/GenBank/DDBJ whole genome shotgun (WGS) entry which is preliminary data.</text>
</comment>
<reference evidence="2 3" key="1">
    <citation type="submission" date="2019-07" db="EMBL/GenBank/DDBJ databases">
        <title>Lentzea xizangensis sp. nov., isolated from Qinghai-Tibetan Plateau Soils.</title>
        <authorList>
            <person name="Huang J."/>
        </authorList>
    </citation>
    <scope>NUCLEOTIDE SEQUENCE [LARGE SCALE GENOMIC DNA]</scope>
    <source>
        <strain evidence="2 3">FXJ1.1311</strain>
    </source>
</reference>
<evidence type="ECO:0000313" key="3">
    <source>
        <dbReference type="Proteomes" id="UP000316639"/>
    </source>
</evidence>
<gene>
    <name evidence="2" type="ORF">FKR81_23325</name>
</gene>
<sequence length="122" mass="12982">MSTSQAAAPLEVGGVGVVVVTGGPGSRGGWIADLVAAYGEFTHSLTLPGFLTWAAGTQAVVEQAGIDFEYRLGFRRLRHRGRIGLPPDRPPMSSTARRPRRCTPSRHRSANCSNAMEHGVPT</sequence>